<evidence type="ECO:0000259" key="1">
    <source>
        <dbReference type="Pfam" id="PF01656"/>
    </source>
</evidence>
<keyword evidence="2" id="KW-0418">Kinase</keyword>
<comment type="caution">
    <text evidence="2">The sequence shown here is derived from an EMBL/GenBank/DDBJ whole genome shotgun (WGS) entry which is preliminary data.</text>
</comment>
<dbReference type="Gene3D" id="3.40.50.300">
    <property type="entry name" value="P-loop containing nucleotide triphosphate hydrolases"/>
    <property type="match status" value="1"/>
</dbReference>
<feature type="domain" description="CobQ/CobB/MinD/ParA nucleotide binding" evidence="1">
    <location>
        <begin position="37"/>
        <end position="178"/>
    </location>
</feature>
<dbReference type="GO" id="GO:0016301">
    <property type="term" value="F:kinase activity"/>
    <property type="evidence" value="ECO:0007669"/>
    <property type="project" value="UniProtKB-KW"/>
</dbReference>
<dbReference type="RefSeq" id="WP_131307850.1">
    <property type="nucleotide sequence ID" value="NZ_SJFN01000009.1"/>
</dbReference>
<dbReference type="OrthoDB" id="5519144at2"/>
<evidence type="ECO:0000313" key="3">
    <source>
        <dbReference type="Proteomes" id="UP000292781"/>
    </source>
</evidence>
<evidence type="ECO:0000313" key="2">
    <source>
        <dbReference type="EMBL" id="TBW38989.1"/>
    </source>
</evidence>
<dbReference type="EMBL" id="SJFN01000009">
    <property type="protein sequence ID" value="TBW38989.1"/>
    <property type="molecule type" value="Genomic_DNA"/>
</dbReference>
<keyword evidence="3" id="KW-1185">Reference proteome</keyword>
<dbReference type="InterPro" id="IPR002586">
    <property type="entry name" value="CobQ/CobB/MinD/ParA_Nub-bd_dom"/>
</dbReference>
<organism evidence="2 3">
    <name type="scientific">Siculibacillus lacustris</name>
    <dbReference type="NCBI Taxonomy" id="1549641"/>
    <lineage>
        <taxon>Bacteria</taxon>
        <taxon>Pseudomonadati</taxon>
        <taxon>Pseudomonadota</taxon>
        <taxon>Alphaproteobacteria</taxon>
        <taxon>Hyphomicrobiales</taxon>
        <taxon>Ancalomicrobiaceae</taxon>
        <taxon>Siculibacillus</taxon>
    </lineage>
</organism>
<reference evidence="2 3" key="1">
    <citation type="submission" date="2019-02" db="EMBL/GenBank/DDBJ databases">
        <title>Siculibacillus lacustris gen. nov., sp. nov., a new rosette-forming bacterium isolated from a freshwater crater lake (Lake St. Ana, Romania).</title>
        <authorList>
            <person name="Felfoldi T."/>
            <person name="Marton Z."/>
            <person name="Szabo A."/>
            <person name="Mentes A."/>
            <person name="Boka K."/>
            <person name="Marialigeti K."/>
            <person name="Mathe I."/>
            <person name="Koncz M."/>
            <person name="Schumann P."/>
            <person name="Toth E."/>
        </authorList>
    </citation>
    <scope>NUCLEOTIDE SEQUENCE [LARGE SCALE GENOMIC DNA]</scope>
    <source>
        <strain evidence="2 3">SA-279</strain>
    </source>
</reference>
<dbReference type="AlphaFoldDB" id="A0A4Q9VTP7"/>
<name>A0A4Q9VTP7_9HYPH</name>
<accession>A0A4Q9VTP7</accession>
<protein>
    <submittedName>
        <fullName evidence="2">Tyrosine-protein kinase family protein</fullName>
    </submittedName>
</protein>
<dbReference type="SUPFAM" id="SSF52540">
    <property type="entry name" value="P-loop containing nucleoside triphosphate hydrolases"/>
    <property type="match status" value="1"/>
</dbReference>
<proteinExistence type="predicted"/>
<gene>
    <name evidence="2" type="ORF">EYW49_07615</name>
</gene>
<dbReference type="Proteomes" id="UP000292781">
    <property type="component" value="Unassembled WGS sequence"/>
</dbReference>
<sequence>MAFDIPGSNRRNEKAGASDAPFLQLARPPRRLFVFLGEAGAGKSEIAINLAFALAGAGHPVRFFDLDQTKPLFRSREAAGAMRAAGIVVHGEEQQLDARTVPPGLRDRLGDDGGRVIVDVGGDAQGATMLGQMADVWRDDVAAFLVVNPYRIFAEPQLVADALAAIDRAARVPVTGVVANPNFGAVTTLADVLDGARAVERLIAGTGYPIAAVAAPAPLAARVAAALPESLVLPITRRIVTAWDEAA</sequence>
<keyword evidence="2" id="KW-0808">Transferase</keyword>
<dbReference type="Pfam" id="PF01656">
    <property type="entry name" value="CbiA"/>
    <property type="match status" value="1"/>
</dbReference>
<dbReference type="InterPro" id="IPR027417">
    <property type="entry name" value="P-loop_NTPase"/>
</dbReference>